<feature type="transmembrane region" description="Helical" evidence="1">
    <location>
        <begin position="102"/>
        <end position="121"/>
    </location>
</feature>
<protein>
    <recommendedName>
        <fullName evidence="4">Membrane-anchored protein</fullName>
    </recommendedName>
</protein>
<feature type="transmembrane region" description="Helical" evidence="1">
    <location>
        <begin position="224"/>
        <end position="244"/>
    </location>
</feature>
<organism evidence="2 3">
    <name type="scientific">Castellaniella denitrificans</name>
    <dbReference type="NCBI Taxonomy" id="56119"/>
    <lineage>
        <taxon>Bacteria</taxon>
        <taxon>Pseudomonadati</taxon>
        <taxon>Pseudomonadota</taxon>
        <taxon>Betaproteobacteria</taxon>
        <taxon>Burkholderiales</taxon>
        <taxon>Alcaligenaceae</taxon>
        <taxon>Castellaniella</taxon>
    </lineage>
</organism>
<proteinExistence type="predicted"/>
<gene>
    <name evidence="2" type="ORF">O4H32_00720</name>
</gene>
<dbReference type="Proteomes" id="UP001068379">
    <property type="component" value="Unassembled WGS sequence"/>
</dbReference>
<feature type="transmembrane region" description="Helical" evidence="1">
    <location>
        <begin position="78"/>
        <end position="96"/>
    </location>
</feature>
<dbReference type="Pfam" id="PF03988">
    <property type="entry name" value="DUF347"/>
    <property type="match status" value="4"/>
</dbReference>
<feature type="transmembrane region" description="Helical" evidence="1">
    <location>
        <begin position="141"/>
        <end position="158"/>
    </location>
</feature>
<accession>A0ABT4M0A0</accession>
<keyword evidence="1" id="KW-0812">Transmembrane</keyword>
<sequence length="281" mass="29754">MNQLPAGGSTGWLNKVPEVALSFWIIKIMSTTVGETGADFLAVNAGLGQGVTRTIMAALLAAALFMQLRTRRYTPWTYWLTVVLVSVVGTQITDLLTDGLGVSLYLSTAAFAAVLAAIFFVWHRVERTLSIHDIVTRRRELFYWAAILCTFALGTAAGDLATEALGLGFTWGAVAFGALIGVTYAAWRMGGNAVLTFWIAYILTRPFGAALGDFLTQAKADGGLGLGAMWTSALFLAVIVMLVASAQIGSHGSRSESGTLVAGVHDDRHPAGQAAVSRTAH</sequence>
<reference evidence="2" key="1">
    <citation type="submission" date="2022-12" db="EMBL/GenBank/DDBJ databases">
        <title>Bacterial isolates from different developmental stages of Nematostella vectensis.</title>
        <authorList>
            <person name="Fraune S."/>
        </authorList>
    </citation>
    <scope>NUCLEOTIDE SEQUENCE</scope>
    <source>
        <strain evidence="2">G21619-S1</strain>
    </source>
</reference>
<evidence type="ECO:0008006" key="4">
    <source>
        <dbReference type="Google" id="ProtNLM"/>
    </source>
</evidence>
<evidence type="ECO:0000313" key="3">
    <source>
        <dbReference type="Proteomes" id="UP001068379"/>
    </source>
</evidence>
<keyword evidence="1" id="KW-1133">Transmembrane helix</keyword>
<feature type="transmembrane region" description="Helical" evidence="1">
    <location>
        <begin position="47"/>
        <end position="66"/>
    </location>
</feature>
<evidence type="ECO:0000256" key="1">
    <source>
        <dbReference type="SAM" id="Phobius"/>
    </source>
</evidence>
<feature type="transmembrane region" description="Helical" evidence="1">
    <location>
        <begin position="194"/>
        <end position="212"/>
    </location>
</feature>
<keyword evidence="1" id="KW-0472">Membrane</keyword>
<comment type="caution">
    <text evidence="2">The sequence shown here is derived from an EMBL/GenBank/DDBJ whole genome shotgun (WGS) entry which is preliminary data.</text>
</comment>
<feature type="transmembrane region" description="Helical" evidence="1">
    <location>
        <begin position="164"/>
        <end position="187"/>
    </location>
</feature>
<name>A0ABT4M0A0_9BURK</name>
<dbReference type="EMBL" id="JAPWHE010000001">
    <property type="protein sequence ID" value="MCZ4328475.1"/>
    <property type="molecule type" value="Genomic_DNA"/>
</dbReference>
<dbReference type="InterPro" id="IPR007136">
    <property type="entry name" value="DUF347"/>
</dbReference>
<keyword evidence="3" id="KW-1185">Reference proteome</keyword>
<evidence type="ECO:0000313" key="2">
    <source>
        <dbReference type="EMBL" id="MCZ4328475.1"/>
    </source>
</evidence>